<gene>
    <name evidence="6" type="ORF">L596_030204</name>
</gene>
<dbReference type="AlphaFoldDB" id="A0A4U5LS21"/>
<evidence type="ECO:0000256" key="3">
    <source>
        <dbReference type="ARBA" id="ARBA00023054"/>
    </source>
</evidence>
<evidence type="ECO:0000256" key="2">
    <source>
        <dbReference type="ARBA" id="ARBA00022490"/>
    </source>
</evidence>
<dbReference type="PANTHER" id="PTHR19354">
    <property type="entry name" value="ZIPPER PUTATIVE TUMOR SUPPRESSOR 2 HOMOLOG-LIKE PROTEIN-RELATED"/>
    <property type="match status" value="1"/>
</dbReference>
<keyword evidence="2" id="KW-0963">Cytoplasm</keyword>
<name>A0A4U5LS21_STECR</name>
<feature type="region of interest" description="Disordered" evidence="5">
    <location>
        <begin position="22"/>
        <end position="126"/>
    </location>
</feature>
<feature type="region of interest" description="Disordered" evidence="5">
    <location>
        <begin position="332"/>
        <end position="364"/>
    </location>
</feature>
<feature type="region of interest" description="Disordered" evidence="5">
    <location>
        <begin position="142"/>
        <end position="202"/>
    </location>
</feature>
<evidence type="ECO:0000256" key="1">
    <source>
        <dbReference type="ARBA" id="ARBA00004496"/>
    </source>
</evidence>
<dbReference type="PANTHER" id="PTHR19354:SF2">
    <property type="entry name" value="LEUCINE-RICH REPEAT-CONTAINING PROTEIN DDB_G0290503"/>
    <property type="match status" value="1"/>
</dbReference>
<comment type="caution">
    <text evidence="6">The sequence shown here is derived from an EMBL/GenBank/DDBJ whole genome shotgun (WGS) entry which is preliminary data.</text>
</comment>
<dbReference type="EMBL" id="AZBU02000013">
    <property type="protein sequence ID" value="TKR58801.1"/>
    <property type="molecule type" value="Genomic_DNA"/>
</dbReference>
<accession>A0A4U5LS21</accession>
<evidence type="ECO:0000256" key="5">
    <source>
        <dbReference type="SAM" id="MobiDB-lite"/>
    </source>
</evidence>
<organism evidence="6 7">
    <name type="scientific">Steinernema carpocapsae</name>
    <name type="common">Entomopathogenic nematode</name>
    <dbReference type="NCBI Taxonomy" id="34508"/>
    <lineage>
        <taxon>Eukaryota</taxon>
        <taxon>Metazoa</taxon>
        <taxon>Ecdysozoa</taxon>
        <taxon>Nematoda</taxon>
        <taxon>Chromadorea</taxon>
        <taxon>Rhabditida</taxon>
        <taxon>Tylenchina</taxon>
        <taxon>Panagrolaimomorpha</taxon>
        <taxon>Strongyloidoidea</taxon>
        <taxon>Steinernematidae</taxon>
        <taxon>Steinernema</taxon>
    </lineage>
</organism>
<reference evidence="6 7" key="2">
    <citation type="journal article" date="2019" name="G3 (Bethesda)">
        <title>Hybrid Assembly of the Genome of the Entomopathogenic Nematode Steinernema carpocapsae Identifies the X-Chromosome.</title>
        <authorList>
            <person name="Serra L."/>
            <person name="Macchietto M."/>
            <person name="Macias-Munoz A."/>
            <person name="McGill C.J."/>
            <person name="Rodriguez I.M."/>
            <person name="Rodriguez B."/>
            <person name="Murad R."/>
            <person name="Mortazavi A."/>
        </authorList>
    </citation>
    <scope>NUCLEOTIDE SEQUENCE [LARGE SCALE GENOMIC DNA]</scope>
    <source>
        <strain evidence="6 7">ALL</strain>
    </source>
</reference>
<comment type="subcellular location">
    <subcellularLocation>
        <location evidence="1">Cytoplasm</location>
    </subcellularLocation>
</comment>
<dbReference type="OrthoDB" id="10030037at2759"/>
<dbReference type="GO" id="GO:0005737">
    <property type="term" value="C:cytoplasm"/>
    <property type="evidence" value="ECO:0007669"/>
    <property type="project" value="UniProtKB-SubCell"/>
</dbReference>
<feature type="compositionally biased region" description="Polar residues" evidence="5">
    <location>
        <begin position="74"/>
        <end position="92"/>
    </location>
</feature>
<proteinExistence type="predicted"/>
<reference evidence="6 7" key="1">
    <citation type="journal article" date="2015" name="Genome Biol.">
        <title>Comparative genomics of Steinernema reveals deeply conserved gene regulatory networks.</title>
        <authorList>
            <person name="Dillman A.R."/>
            <person name="Macchietto M."/>
            <person name="Porter C.F."/>
            <person name="Rogers A."/>
            <person name="Williams B."/>
            <person name="Antoshechkin I."/>
            <person name="Lee M.M."/>
            <person name="Goodwin Z."/>
            <person name="Lu X."/>
            <person name="Lewis E.E."/>
            <person name="Goodrich-Blair H."/>
            <person name="Stock S.P."/>
            <person name="Adams B.J."/>
            <person name="Sternberg P.W."/>
            <person name="Mortazavi A."/>
        </authorList>
    </citation>
    <scope>NUCLEOTIDE SEQUENCE [LARGE SCALE GENOMIC DNA]</scope>
    <source>
        <strain evidence="6 7">ALL</strain>
    </source>
</reference>
<keyword evidence="7" id="KW-1185">Reference proteome</keyword>
<evidence type="ECO:0000313" key="7">
    <source>
        <dbReference type="Proteomes" id="UP000298663"/>
    </source>
</evidence>
<dbReference type="Proteomes" id="UP000298663">
    <property type="component" value="Unassembled WGS sequence"/>
</dbReference>
<dbReference type="InterPro" id="IPR045329">
    <property type="entry name" value="LZTS"/>
</dbReference>
<evidence type="ECO:0000256" key="4">
    <source>
        <dbReference type="SAM" id="Coils"/>
    </source>
</evidence>
<sequence>MHQVMDCLCWDSDIIRPIAFRPLPQRKPSEPVDRQSITSESSSFCLKSNNDAKRNSKTLNVGLLQPSRPKPIYQPSTSSASTSNVYKHTSQVLPKVTSVRDENDYDTVPEYLDREKCLSEGESNTSDYSMIYPYQTQYAPSASAAANRRSHLPSSTNIPSPPATTKKSHHSSHHNVYGSNASSSSRNSSGIHITPSPSDSGIVDYESLIRDKESELNQIRCTMEHNEEVVIRVYQEKERQWREQLGEMKQKLQASQQGENALRHQVQKSNEQRDQLLNTIHALTNDKQSLEKKCSNIERELQTLKTRFDQLNYVPTANCENCARRSSVISTYDNTGKLKPKPPVPAPRPTKDNTSTQNDREIRSEMDELRSEISTLKNQLNGQMNIFAEERRRWESERNLSGSSPNNNHNSMSEALNILRPVRLQENKRCAVISQDRLI</sequence>
<protein>
    <submittedName>
        <fullName evidence="6">Uncharacterized protein</fullName>
    </submittedName>
</protein>
<feature type="compositionally biased region" description="Polar residues" evidence="5">
    <location>
        <begin position="35"/>
        <end position="49"/>
    </location>
</feature>
<evidence type="ECO:0000313" key="6">
    <source>
        <dbReference type="EMBL" id="TKR58801.1"/>
    </source>
</evidence>
<feature type="compositionally biased region" description="Low complexity" evidence="5">
    <location>
        <begin position="179"/>
        <end position="189"/>
    </location>
</feature>
<keyword evidence="3 4" id="KW-0175">Coiled coil</keyword>
<feature type="coiled-coil region" evidence="4">
    <location>
        <begin position="231"/>
        <end position="307"/>
    </location>
</feature>